<keyword evidence="3" id="KW-1185">Reference proteome</keyword>
<gene>
    <name evidence="2" type="ORF">HNR23_004573</name>
</gene>
<evidence type="ECO:0000313" key="3">
    <source>
        <dbReference type="Proteomes" id="UP000546642"/>
    </source>
</evidence>
<evidence type="ECO:0000313" key="2">
    <source>
        <dbReference type="EMBL" id="MBB6174513.1"/>
    </source>
</evidence>
<reference evidence="2 3" key="1">
    <citation type="submission" date="2020-08" db="EMBL/GenBank/DDBJ databases">
        <title>Sequencing the genomes of 1000 actinobacteria strains.</title>
        <authorList>
            <person name="Klenk H.-P."/>
        </authorList>
    </citation>
    <scope>NUCLEOTIDE SEQUENCE [LARGE SCALE GENOMIC DNA]</scope>
    <source>
        <strain evidence="2 3">DSM 46659</strain>
    </source>
</reference>
<comment type="caution">
    <text evidence="2">The sequence shown here is derived from an EMBL/GenBank/DDBJ whole genome shotgun (WGS) entry which is preliminary data.</text>
</comment>
<dbReference type="InterPro" id="IPR008979">
    <property type="entry name" value="Galactose-bd-like_sf"/>
</dbReference>
<dbReference type="InterPro" id="IPR029411">
    <property type="entry name" value="RG-lyase_III"/>
</dbReference>
<evidence type="ECO:0000259" key="1">
    <source>
        <dbReference type="Pfam" id="PF14683"/>
    </source>
</evidence>
<organism evidence="2 3">
    <name type="scientific">Nocardiopsis mwathae</name>
    <dbReference type="NCBI Taxonomy" id="1472723"/>
    <lineage>
        <taxon>Bacteria</taxon>
        <taxon>Bacillati</taxon>
        <taxon>Actinomycetota</taxon>
        <taxon>Actinomycetes</taxon>
        <taxon>Streptosporangiales</taxon>
        <taxon>Nocardiopsidaceae</taxon>
        <taxon>Nocardiopsis</taxon>
    </lineage>
</organism>
<accession>A0A7X0D7J1</accession>
<sequence>MSRPPMPVTRIAAQGRVGAIDLTWRLPGWEPLVDHFAIHAAEDHDVEITPETIIGKTVYGRFTHDTLGPQAETRHYRIVTVDAAGRRSRPSRPVRGVSAESMTVRGRPYAQVGEFDSKSLELALAPDRGQQNYLATFPQGVDFRYGESDPAADWCYLHPGPRDRWAGNRAHTFRLRFDLAARPTTDPGFVVWLIDTHATLAGTAAIAVNGRTATEVYFEGGATRGSLEGDATVPGTALRPSFVELRLPAEYFAAGDNAIDITKHTGSWHAYDAVGVFDLAG</sequence>
<dbReference type="RefSeq" id="WP_343070675.1">
    <property type="nucleotide sequence ID" value="NZ_JACHDS010000001.1"/>
</dbReference>
<protein>
    <recommendedName>
        <fullName evidence="1">Rhamnogalacturonan lyase domain-containing protein</fullName>
    </recommendedName>
</protein>
<name>A0A7X0D7J1_9ACTN</name>
<dbReference type="Proteomes" id="UP000546642">
    <property type="component" value="Unassembled WGS sequence"/>
</dbReference>
<dbReference type="Pfam" id="PF14683">
    <property type="entry name" value="CBM-like"/>
    <property type="match status" value="1"/>
</dbReference>
<dbReference type="AlphaFoldDB" id="A0A7X0D7J1"/>
<proteinExistence type="predicted"/>
<dbReference type="SUPFAM" id="SSF49785">
    <property type="entry name" value="Galactose-binding domain-like"/>
    <property type="match status" value="1"/>
</dbReference>
<dbReference type="EMBL" id="JACHDS010000001">
    <property type="protein sequence ID" value="MBB6174513.1"/>
    <property type="molecule type" value="Genomic_DNA"/>
</dbReference>
<feature type="domain" description="Rhamnogalacturonan lyase" evidence="1">
    <location>
        <begin position="111"/>
        <end position="274"/>
    </location>
</feature>